<evidence type="ECO:0000313" key="9">
    <source>
        <dbReference type="Proteomes" id="UP000325780"/>
    </source>
</evidence>
<feature type="transmembrane region" description="Helical" evidence="6">
    <location>
        <begin position="136"/>
        <end position="160"/>
    </location>
</feature>
<evidence type="ECO:0000256" key="1">
    <source>
        <dbReference type="ARBA" id="ARBA00004141"/>
    </source>
</evidence>
<dbReference type="GO" id="GO:0016020">
    <property type="term" value="C:membrane"/>
    <property type="evidence" value="ECO:0007669"/>
    <property type="project" value="UniProtKB-SubCell"/>
</dbReference>
<evidence type="ECO:0000256" key="4">
    <source>
        <dbReference type="ARBA" id="ARBA00023136"/>
    </source>
</evidence>
<dbReference type="Pfam" id="PF20684">
    <property type="entry name" value="Fung_rhodopsin"/>
    <property type="match status" value="1"/>
</dbReference>
<feature type="domain" description="Rhodopsin" evidence="7">
    <location>
        <begin position="42"/>
        <end position="279"/>
    </location>
</feature>
<reference evidence="8 9" key="1">
    <citation type="submission" date="2019-04" db="EMBL/GenBank/DDBJ databases">
        <title>Friends and foes A comparative genomics study of 23 Aspergillus species from section Flavi.</title>
        <authorList>
            <consortium name="DOE Joint Genome Institute"/>
            <person name="Kjaerbolling I."/>
            <person name="Vesth T."/>
            <person name="Frisvad J.C."/>
            <person name="Nybo J.L."/>
            <person name="Theobald S."/>
            <person name="Kildgaard S."/>
            <person name="Isbrandt T."/>
            <person name="Kuo A."/>
            <person name="Sato A."/>
            <person name="Lyhne E.K."/>
            <person name="Kogle M.E."/>
            <person name="Wiebenga A."/>
            <person name="Kun R.S."/>
            <person name="Lubbers R.J."/>
            <person name="Makela M.R."/>
            <person name="Barry K."/>
            <person name="Chovatia M."/>
            <person name="Clum A."/>
            <person name="Daum C."/>
            <person name="Haridas S."/>
            <person name="He G."/>
            <person name="LaButti K."/>
            <person name="Lipzen A."/>
            <person name="Mondo S."/>
            <person name="Riley R."/>
            <person name="Salamov A."/>
            <person name="Simmons B.A."/>
            <person name="Magnuson J.K."/>
            <person name="Henrissat B."/>
            <person name="Mortensen U.H."/>
            <person name="Larsen T.O."/>
            <person name="Devries R.P."/>
            <person name="Grigoriev I.V."/>
            <person name="Machida M."/>
            <person name="Baker S.E."/>
            <person name="Andersen M.R."/>
        </authorList>
    </citation>
    <scope>NUCLEOTIDE SEQUENCE [LARGE SCALE GENOMIC DNA]</scope>
    <source>
        <strain evidence="8 9">IBT 18842</strain>
    </source>
</reference>
<dbReference type="InterPro" id="IPR049326">
    <property type="entry name" value="Rhodopsin_dom_fungi"/>
</dbReference>
<proteinExistence type="inferred from homology"/>
<organism evidence="8 9">
    <name type="scientific">Aspergillus avenaceus</name>
    <dbReference type="NCBI Taxonomy" id="36643"/>
    <lineage>
        <taxon>Eukaryota</taxon>
        <taxon>Fungi</taxon>
        <taxon>Dikarya</taxon>
        <taxon>Ascomycota</taxon>
        <taxon>Pezizomycotina</taxon>
        <taxon>Eurotiomycetes</taxon>
        <taxon>Eurotiomycetidae</taxon>
        <taxon>Eurotiales</taxon>
        <taxon>Aspergillaceae</taxon>
        <taxon>Aspergillus</taxon>
        <taxon>Aspergillus subgen. Circumdati</taxon>
    </lineage>
</organism>
<sequence length="333" mass="36939">MSQQVPGDGVLGDFQHPNQDLRRSIIVALYFAFIVSTAAVGLRLLARKVNGSKLFLDDYLILIALLFKYGCSIGVIILLFNGLGCHITMIPPKNLEIYLKIGYSNSFVYTACVTFIKLSILALYKRLFSVPRMILAANVVAAFVLLWAVSVCVVGVVLCLPVNKFWDRAVEGTCLDPAKYYYGQQIPNIVTDVVLLIMPMKPVWSLPISRTQRILLSGVFVVGGLTLIFDIVRLTAMIELTQSGPDITYNQIPMVAWTCIEAAAGITAACLSNLRPLFKLSKRRFWTKGQSGPSKQPADQTRDLSQASTKFDPYVTQNSIYTRHSISIQYSKP</sequence>
<evidence type="ECO:0000256" key="3">
    <source>
        <dbReference type="ARBA" id="ARBA00022989"/>
    </source>
</evidence>
<dbReference type="PANTHER" id="PTHR33048">
    <property type="entry name" value="PTH11-LIKE INTEGRAL MEMBRANE PROTEIN (AFU_ORTHOLOGUE AFUA_5G11245)"/>
    <property type="match status" value="1"/>
</dbReference>
<dbReference type="AlphaFoldDB" id="A0A5N6U5F7"/>
<feature type="transmembrane region" description="Helical" evidence="6">
    <location>
        <begin position="25"/>
        <end position="46"/>
    </location>
</feature>
<dbReference type="Proteomes" id="UP000325780">
    <property type="component" value="Unassembled WGS sequence"/>
</dbReference>
<accession>A0A5N6U5F7</accession>
<feature type="transmembrane region" description="Helical" evidence="6">
    <location>
        <begin position="180"/>
        <end position="198"/>
    </location>
</feature>
<comment type="subcellular location">
    <subcellularLocation>
        <location evidence="1">Membrane</location>
        <topology evidence="1">Multi-pass membrane protein</topology>
    </subcellularLocation>
</comment>
<feature type="transmembrane region" description="Helical" evidence="6">
    <location>
        <begin position="214"/>
        <end position="234"/>
    </location>
</feature>
<dbReference type="OrthoDB" id="5378633at2759"/>
<dbReference type="InterPro" id="IPR052337">
    <property type="entry name" value="SAT4-like"/>
</dbReference>
<keyword evidence="9" id="KW-1185">Reference proteome</keyword>
<keyword evidence="3 6" id="KW-1133">Transmembrane helix</keyword>
<keyword evidence="4 6" id="KW-0472">Membrane</keyword>
<dbReference type="PANTHER" id="PTHR33048:SF47">
    <property type="entry name" value="INTEGRAL MEMBRANE PROTEIN-RELATED"/>
    <property type="match status" value="1"/>
</dbReference>
<evidence type="ECO:0000256" key="6">
    <source>
        <dbReference type="SAM" id="Phobius"/>
    </source>
</evidence>
<keyword evidence="2 6" id="KW-0812">Transmembrane</keyword>
<gene>
    <name evidence="8" type="ORF">BDV25DRAFT_136554</name>
</gene>
<feature type="transmembrane region" description="Helical" evidence="6">
    <location>
        <begin position="103"/>
        <end position="124"/>
    </location>
</feature>
<dbReference type="EMBL" id="ML742035">
    <property type="protein sequence ID" value="KAE8153804.1"/>
    <property type="molecule type" value="Genomic_DNA"/>
</dbReference>
<comment type="similarity">
    <text evidence="5">Belongs to the SAT4 family.</text>
</comment>
<feature type="transmembrane region" description="Helical" evidence="6">
    <location>
        <begin position="254"/>
        <end position="274"/>
    </location>
</feature>
<feature type="transmembrane region" description="Helical" evidence="6">
    <location>
        <begin position="58"/>
        <end position="83"/>
    </location>
</feature>
<evidence type="ECO:0000313" key="8">
    <source>
        <dbReference type="EMBL" id="KAE8153804.1"/>
    </source>
</evidence>
<evidence type="ECO:0000259" key="7">
    <source>
        <dbReference type="Pfam" id="PF20684"/>
    </source>
</evidence>
<evidence type="ECO:0000256" key="5">
    <source>
        <dbReference type="ARBA" id="ARBA00038359"/>
    </source>
</evidence>
<evidence type="ECO:0000256" key="2">
    <source>
        <dbReference type="ARBA" id="ARBA00022692"/>
    </source>
</evidence>
<protein>
    <recommendedName>
        <fullName evidence="7">Rhodopsin domain-containing protein</fullName>
    </recommendedName>
</protein>
<name>A0A5N6U5F7_ASPAV</name>